<proteinExistence type="predicted"/>
<dbReference type="OrthoDB" id="5419315at2759"/>
<reference evidence="1" key="2">
    <citation type="journal article" date="2023" name="IMA Fungus">
        <title>Comparative genomic study of the Penicillium genus elucidates a diverse pangenome and 15 lateral gene transfer events.</title>
        <authorList>
            <person name="Petersen C."/>
            <person name="Sorensen T."/>
            <person name="Nielsen M.R."/>
            <person name="Sondergaard T.E."/>
            <person name="Sorensen J.L."/>
            <person name="Fitzpatrick D.A."/>
            <person name="Frisvad J.C."/>
            <person name="Nielsen K.L."/>
        </authorList>
    </citation>
    <scope>NUCLEOTIDE SEQUENCE</scope>
    <source>
        <strain evidence="1">IBT 19713</strain>
    </source>
</reference>
<protein>
    <submittedName>
        <fullName evidence="1">Uncharacterized protein</fullName>
    </submittedName>
</protein>
<organism evidence="1 2">
    <name type="scientific">Penicillium chermesinum</name>
    <dbReference type="NCBI Taxonomy" id="63820"/>
    <lineage>
        <taxon>Eukaryota</taxon>
        <taxon>Fungi</taxon>
        <taxon>Dikarya</taxon>
        <taxon>Ascomycota</taxon>
        <taxon>Pezizomycotina</taxon>
        <taxon>Eurotiomycetes</taxon>
        <taxon>Eurotiomycetidae</taxon>
        <taxon>Eurotiales</taxon>
        <taxon>Aspergillaceae</taxon>
        <taxon>Penicillium</taxon>
    </lineage>
</organism>
<gene>
    <name evidence="1" type="ORF">N7468_007778</name>
</gene>
<dbReference type="EMBL" id="JAPQKS010000006">
    <property type="protein sequence ID" value="KAJ5223236.1"/>
    <property type="molecule type" value="Genomic_DNA"/>
</dbReference>
<reference evidence="1" key="1">
    <citation type="submission" date="2022-11" db="EMBL/GenBank/DDBJ databases">
        <authorList>
            <person name="Petersen C."/>
        </authorList>
    </citation>
    <scope>NUCLEOTIDE SEQUENCE</scope>
    <source>
        <strain evidence="1">IBT 19713</strain>
    </source>
</reference>
<name>A0A9W9THS2_9EURO</name>
<dbReference type="RefSeq" id="XP_058327419.1">
    <property type="nucleotide sequence ID" value="XM_058477074.1"/>
</dbReference>
<dbReference type="GeneID" id="83204377"/>
<accession>A0A9W9THS2</accession>
<keyword evidence="2" id="KW-1185">Reference proteome</keyword>
<evidence type="ECO:0000313" key="1">
    <source>
        <dbReference type="EMBL" id="KAJ5223236.1"/>
    </source>
</evidence>
<comment type="caution">
    <text evidence="1">The sequence shown here is derived from an EMBL/GenBank/DDBJ whole genome shotgun (WGS) entry which is preliminary data.</text>
</comment>
<dbReference type="Proteomes" id="UP001150941">
    <property type="component" value="Unassembled WGS sequence"/>
</dbReference>
<evidence type="ECO:0000313" key="2">
    <source>
        <dbReference type="Proteomes" id="UP001150941"/>
    </source>
</evidence>
<sequence>MIDVSPLIHRLRGLTEAVDHFHAEPNAENLDAIWNNGGPTKLLRELVTSHAVSFTKDDVNLWKPTQQLPSEHSLESSWSGITATMELYMHSVLNILNRGEPIEFQLLYHVALITKEDIWNTRDDMEGNHGTRRQSLWLWKVFIGLLALSKRQNSLMARQMKPGSDRPIESPSKAHIGVIYEWLCDCARGWSMTTKIRLWKDVKAVLTTITWPIELPGDVSDHVANVWNKSILERDA</sequence>
<dbReference type="AlphaFoldDB" id="A0A9W9THS2"/>